<gene>
    <name evidence="1" type="ORF">KZZ10_02290</name>
</gene>
<proteinExistence type="predicted"/>
<sequence>MLSVRYEIPTISESGGVRYLHFGTEWVQGAMWVDRPAEFVLEYTAQMMAWLVFLEPARQQTLGLFGLGAGSMVRFCLKHTSHPLRVVEHNPLVTSACEMYFKLPRPSRLVIEHQDAGTWVESSRNWGLCSALMVDIYDGQAQGPVRDSLGFYKGCHASLADIGVMSVNLFGAHASFARNIRNISQAFDGRILTLPQIDAGNQVVLAFKGPPIEVGVEQLLARAEVVESKYGLPARKWVRSMMGRLHQGLLTI</sequence>
<evidence type="ECO:0000313" key="1">
    <source>
        <dbReference type="EMBL" id="MBZ1349463.1"/>
    </source>
</evidence>
<dbReference type="Proteomes" id="UP000739565">
    <property type="component" value="Unassembled WGS sequence"/>
</dbReference>
<evidence type="ECO:0000313" key="2">
    <source>
        <dbReference type="Proteomes" id="UP000739565"/>
    </source>
</evidence>
<name>A0A953N8C6_9BURK</name>
<accession>A0A953N8C6</accession>
<dbReference type="AlphaFoldDB" id="A0A953N8C6"/>
<dbReference type="Gene3D" id="3.40.50.150">
    <property type="entry name" value="Vaccinia Virus protein VP39"/>
    <property type="match status" value="1"/>
</dbReference>
<protein>
    <submittedName>
        <fullName evidence="1">Spermidine synthase</fullName>
    </submittedName>
</protein>
<comment type="caution">
    <text evidence="1">The sequence shown here is derived from an EMBL/GenBank/DDBJ whole genome shotgun (WGS) entry which is preliminary data.</text>
</comment>
<keyword evidence="2" id="KW-1185">Reference proteome</keyword>
<reference evidence="1" key="1">
    <citation type="submission" date="2021-07" db="EMBL/GenBank/DDBJ databases">
        <title>New genus and species of the family Alcaligenaceae.</title>
        <authorList>
            <person name="Hahn M.W."/>
        </authorList>
    </citation>
    <scope>NUCLEOTIDE SEQUENCE</scope>
    <source>
        <strain evidence="1">LF4-65</strain>
    </source>
</reference>
<dbReference type="InterPro" id="IPR029063">
    <property type="entry name" value="SAM-dependent_MTases_sf"/>
</dbReference>
<dbReference type="SUPFAM" id="SSF53335">
    <property type="entry name" value="S-adenosyl-L-methionine-dependent methyltransferases"/>
    <property type="match status" value="1"/>
</dbReference>
<organism evidence="1 2">
    <name type="scientific">Zwartia hollandica</name>
    <dbReference type="NCBI Taxonomy" id="324606"/>
    <lineage>
        <taxon>Bacteria</taxon>
        <taxon>Pseudomonadati</taxon>
        <taxon>Pseudomonadota</taxon>
        <taxon>Betaproteobacteria</taxon>
        <taxon>Burkholderiales</taxon>
        <taxon>Alcaligenaceae</taxon>
        <taxon>Zwartia</taxon>
    </lineage>
</organism>
<dbReference type="EMBL" id="JAHXRI010000004">
    <property type="protein sequence ID" value="MBZ1349463.1"/>
    <property type="molecule type" value="Genomic_DNA"/>
</dbReference>